<comment type="similarity">
    <text evidence="2 9">Belongs to the UQCRB/QCR7 family.</text>
</comment>
<dbReference type="AlphaFoldDB" id="G8JM21"/>
<evidence type="ECO:0000256" key="5">
    <source>
        <dbReference type="ARBA" id="ARBA00022792"/>
    </source>
</evidence>
<name>G8JM21_ERECY</name>
<dbReference type="GO" id="GO:0045275">
    <property type="term" value="C:respiratory chain complex III"/>
    <property type="evidence" value="ECO:0007669"/>
    <property type="project" value="EnsemblFungi"/>
</dbReference>
<evidence type="ECO:0000256" key="4">
    <source>
        <dbReference type="ARBA" id="ARBA00022660"/>
    </source>
</evidence>
<dbReference type="STRING" id="931890.G8JM21"/>
<dbReference type="GO" id="GO:0099617">
    <property type="term" value="C:matrix side of mitochondrial inner membrane"/>
    <property type="evidence" value="ECO:0007669"/>
    <property type="project" value="EnsemblFungi"/>
</dbReference>
<proteinExistence type="inferred from homology"/>
<dbReference type="KEGG" id="erc:Ecym_1022"/>
<keyword evidence="11" id="KW-1185">Reference proteome</keyword>
<dbReference type="HOGENOM" id="CLU_115154_1_0_1"/>
<evidence type="ECO:0000313" key="10">
    <source>
        <dbReference type="EMBL" id="AET37281.1"/>
    </source>
</evidence>
<dbReference type="GO" id="GO:0006122">
    <property type="term" value="P:mitochondrial electron transport, ubiquinol to cytochrome c"/>
    <property type="evidence" value="ECO:0007669"/>
    <property type="project" value="EnsemblFungi"/>
</dbReference>
<comment type="function">
    <text evidence="9">Component of the ubiquinol-cytochrome c oxidoreductase, a multisubunit transmembrane complex that is part of the mitochondrial electron transport chain which drives oxidative phosphorylation.</text>
</comment>
<dbReference type="Gene3D" id="1.10.1090.10">
    <property type="entry name" value="Cytochrome b-c1 complex subunit 7"/>
    <property type="match status" value="1"/>
</dbReference>
<dbReference type="SUPFAM" id="SSF81524">
    <property type="entry name" value="14 kDa protein of cytochrome bc1 complex (Ubiquinol-cytochrome c reductase)"/>
    <property type="match status" value="1"/>
</dbReference>
<keyword evidence="6 9" id="KW-0249">Electron transport</keyword>
<dbReference type="InterPro" id="IPR036544">
    <property type="entry name" value="QCR7_sf"/>
</dbReference>
<dbReference type="GeneID" id="11470429"/>
<organism evidence="10 11">
    <name type="scientific">Eremothecium cymbalariae (strain CBS 270.75 / DBVPG 7215 / KCTC 17166 / NRRL Y-17582)</name>
    <name type="common">Yeast</name>
    <dbReference type="NCBI Taxonomy" id="931890"/>
    <lineage>
        <taxon>Eukaryota</taxon>
        <taxon>Fungi</taxon>
        <taxon>Dikarya</taxon>
        <taxon>Ascomycota</taxon>
        <taxon>Saccharomycotina</taxon>
        <taxon>Saccharomycetes</taxon>
        <taxon>Saccharomycetales</taxon>
        <taxon>Saccharomycetaceae</taxon>
        <taxon>Eremothecium</taxon>
    </lineage>
</organism>
<dbReference type="PANTHER" id="PTHR12022">
    <property type="entry name" value="UBIQUINOL-CYTOCHROME C REDUCTASE COMPLEX 14 KD PROTEIN"/>
    <property type="match status" value="1"/>
</dbReference>
<keyword evidence="8 9" id="KW-0472">Membrane</keyword>
<keyword evidence="4 9" id="KW-0679">Respiratory chain</keyword>
<evidence type="ECO:0000313" key="11">
    <source>
        <dbReference type="Proteomes" id="UP000006790"/>
    </source>
</evidence>
<reference evidence="11" key="1">
    <citation type="journal article" date="2012" name="G3 (Bethesda)">
        <title>Pichia sorbitophila, an interspecies yeast hybrid reveals early steps of genome resolution following polyploidization.</title>
        <authorList>
            <person name="Leh Louis V."/>
            <person name="Despons L."/>
            <person name="Friedrich A."/>
            <person name="Martin T."/>
            <person name="Durrens P."/>
            <person name="Casaregola S."/>
            <person name="Neuveglise C."/>
            <person name="Fairhead C."/>
            <person name="Marck C."/>
            <person name="Cruz J.A."/>
            <person name="Straub M.L."/>
            <person name="Kugler V."/>
            <person name="Sacerdot C."/>
            <person name="Uzunov Z."/>
            <person name="Thierry A."/>
            <person name="Weiss S."/>
            <person name="Bleykasten C."/>
            <person name="De Montigny J."/>
            <person name="Jacques N."/>
            <person name="Jung P."/>
            <person name="Lemaire M."/>
            <person name="Mallet S."/>
            <person name="Morel G."/>
            <person name="Richard G.F."/>
            <person name="Sarkar A."/>
            <person name="Savel G."/>
            <person name="Schacherer J."/>
            <person name="Seret M.L."/>
            <person name="Talla E."/>
            <person name="Samson G."/>
            <person name="Jubin C."/>
            <person name="Poulain J."/>
            <person name="Vacherie B."/>
            <person name="Barbe V."/>
            <person name="Pelletier E."/>
            <person name="Sherman D.J."/>
            <person name="Westhof E."/>
            <person name="Weissenbach J."/>
            <person name="Baret P.V."/>
            <person name="Wincker P."/>
            <person name="Gaillardin C."/>
            <person name="Dujon B."/>
            <person name="Souciet J.L."/>
        </authorList>
    </citation>
    <scope>NUCLEOTIDE SEQUENCE [LARGE SCALE GENOMIC DNA]</scope>
    <source>
        <strain evidence="11">CBS 270.75 / DBVPG 7215 / KCTC 17166 / NRRL Y-17582</strain>
    </source>
</reference>
<dbReference type="FunCoup" id="G8JM21">
    <property type="interactions" value="215"/>
</dbReference>
<gene>
    <name evidence="10" type="ordered locus">Ecym_1022</name>
</gene>
<evidence type="ECO:0000256" key="6">
    <source>
        <dbReference type="ARBA" id="ARBA00022982"/>
    </source>
</evidence>
<keyword evidence="3 9" id="KW-0813">Transport</keyword>
<dbReference type="PIRSF" id="PIRSF000022">
    <property type="entry name" value="Bc1_14K"/>
    <property type="match status" value="1"/>
</dbReference>
<keyword evidence="5 9" id="KW-0999">Mitochondrion inner membrane</keyword>
<evidence type="ECO:0000256" key="2">
    <source>
        <dbReference type="ARBA" id="ARBA00008554"/>
    </source>
</evidence>
<dbReference type="PANTHER" id="PTHR12022:SF0">
    <property type="entry name" value="CYTOCHROME B-C1 COMPLEX SUBUNIT 7"/>
    <property type="match status" value="1"/>
</dbReference>
<dbReference type="eggNOG" id="KOG3440">
    <property type="taxonomic scope" value="Eukaryota"/>
</dbReference>
<keyword evidence="7 9" id="KW-0496">Mitochondrion</keyword>
<dbReference type="OrthoDB" id="425749at2759"/>
<dbReference type="FunFam" id="1.10.1090.10:FF:000001">
    <property type="entry name" value="Cytochrome b-c1 complex subunit 7"/>
    <property type="match status" value="1"/>
</dbReference>
<accession>G8JM21</accession>
<dbReference type="GO" id="GO:0034551">
    <property type="term" value="P:mitochondrial respiratory chain complex III assembly"/>
    <property type="evidence" value="ECO:0007669"/>
    <property type="project" value="EnsemblFungi"/>
</dbReference>
<sequence length="127" mass="14750">MPQSFSSIVKMGDYILKSPSLSRVVVPIAQQFIKYSGYRQLGLKFDDLISEENDIAQTAIRRLPEDESYSRVFRIIQAHQAEVTHHLLPTHKWTKPEEDKPYLLPYLLEAEAAVKEKEELDHLELKN</sequence>
<evidence type="ECO:0000256" key="8">
    <source>
        <dbReference type="ARBA" id="ARBA00023136"/>
    </source>
</evidence>
<protein>
    <recommendedName>
        <fullName evidence="9">Cytochrome b-c1 complex subunit 7</fullName>
    </recommendedName>
</protein>
<evidence type="ECO:0000256" key="9">
    <source>
        <dbReference type="PIRNR" id="PIRNR000022"/>
    </source>
</evidence>
<dbReference type="EMBL" id="CP002497">
    <property type="protein sequence ID" value="AET37281.1"/>
    <property type="molecule type" value="Genomic_DNA"/>
</dbReference>
<evidence type="ECO:0000256" key="7">
    <source>
        <dbReference type="ARBA" id="ARBA00023128"/>
    </source>
</evidence>
<dbReference type="InParanoid" id="G8JM21"/>
<dbReference type="Pfam" id="PF02271">
    <property type="entry name" value="UCR_14kD"/>
    <property type="match status" value="1"/>
</dbReference>
<evidence type="ECO:0000256" key="1">
    <source>
        <dbReference type="ARBA" id="ARBA00004443"/>
    </source>
</evidence>
<dbReference type="GO" id="GO:0008121">
    <property type="term" value="F:quinol-cytochrome-c reductase activity"/>
    <property type="evidence" value="ECO:0007669"/>
    <property type="project" value="EnsemblFungi"/>
</dbReference>
<dbReference type="OMA" id="MAKWEAN"/>
<comment type="subcellular location">
    <subcellularLocation>
        <location evidence="1">Mitochondrion inner membrane</location>
        <topology evidence="1">Peripheral membrane protein</topology>
        <orientation evidence="1">Matrix side</orientation>
    </subcellularLocation>
</comment>
<dbReference type="InterPro" id="IPR003197">
    <property type="entry name" value="QCR7"/>
</dbReference>
<evidence type="ECO:0000256" key="3">
    <source>
        <dbReference type="ARBA" id="ARBA00022448"/>
    </source>
</evidence>
<dbReference type="RefSeq" id="XP_003644098.1">
    <property type="nucleotide sequence ID" value="XM_003644050.1"/>
</dbReference>
<dbReference type="Proteomes" id="UP000006790">
    <property type="component" value="Chromosome 1"/>
</dbReference>